<sequence length="151" mass="16495">MLSASLSMSTTIDAPPAVVWRVLTGLSDYGSWNPYYPRAEGDLAEGGTITLHAALPGGRSGVGRCRIRTVCPQEELRWTSHLFLPGIMDADHRFRLVRVESGRTRLEQDETLRGLLIPVAGNIVAQIRQGCEAMAEALRARAEEIPPDDLG</sequence>
<organism evidence="1 2">
    <name type="scientific">Pseudonocardia cypriaca</name>
    <dbReference type="NCBI Taxonomy" id="882449"/>
    <lineage>
        <taxon>Bacteria</taxon>
        <taxon>Bacillati</taxon>
        <taxon>Actinomycetota</taxon>
        <taxon>Actinomycetes</taxon>
        <taxon>Pseudonocardiales</taxon>
        <taxon>Pseudonocardiaceae</taxon>
        <taxon>Pseudonocardia</taxon>
    </lineage>
</organism>
<dbReference type="Pfam" id="PF10604">
    <property type="entry name" value="Polyketide_cyc2"/>
    <property type="match status" value="1"/>
</dbReference>
<name>A0A543GGH3_9PSEU</name>
<dbReference type="AlphaFoldDB" id="A0A543GGH3"/>
<protein>
    <recommendedName>
        <fullName evidence="3">Polyketide cyclase/dehydrase/lipid transport protein</fullName>
    </recommendedName>
</protein>
<dbReference type="PANTHER" id="PTHR36166:SF1">
    <property type="entry name" value="SRPBCC DOMAIN-CONTAINING PROTEIN"/>
    <property type="match status" value="1"/>
</dbReference>
<dbReference type="Proteomes" id="UP000319818">
    <property type="component" value="Unassembled WGS sequence"/>
</dbReference>
<keyword evidence="2" id="KW-1185">Reference proteome</keyword>
<dbReference type="SUPFAM" id="SSF55961">
    <property type="entry name" value="Bet v1-like"/>
    <property type="match status" value="1"/>
</dbReference>
<dbReference type="InterPro" id="IPR023393">
    <property type="entry name" value="START-like_dom_sf"/>
</dbReference>
<evidence type="ECO:0008006" key="3">
    <source>
        <dbReference type="Google" id="ProtNLM"/>
    </source>
</evidence>
<evidence type="ECO:0000313" key="1">
    <source>
        <dbReference type="EMBL" id="TQM45171.1"/>
    </source>
</evidence>
<reference evidence="1 2" key="1">
    <citation type="submission" date="2019-06" db="EMBL/GenBank/DDBJ databases">
        <title>Sequencing the genomes of 1000 actinobacteria strains.</title>
        <authorList>
            <person name="Klenk H.-P."/>
        </authorList>
    </citation>
    <scope>NUCLEOTIDE SEQUENCE [LARGE SCALE GENOMIC DNA]</scope>
    <source>
        <strain evidence="1 2">DSM 45511</strain>
    </source>
</reference>
<gene>
    <name evidence="1" type="ORF">FB388_2567</name>
</gene>
<dbReference type="PANTHER" id="PTHR36166">
    <property type="entry name" value="CHROMOSOME 9, WHOLE GENOME SHOTGUN SEQUENCE"/>
    <property type="match status" value="1"/>
</dbReference>
<evidence type="ECO:0000313" key="2">
    <source>
        <dbReference type="Proteomes" id="UP000319818"/>
    </source>
</evidence>
<comment type="caution">
    <text evidence="1">The sequence shown here is derived from an EMBL/GenBank/DDBJ whole genome shotgun (WGS) entry which is preliminary data.</text>
</comment>
<proteinExistence type="predicted"/>
<dbReference type="CDD" id="cd07822">
    <property type="entry name" value="SRPBCC_4"/>
    <property type="match status" value="1"/>
</dbReference>
<dbReference type="Gene3D" id="3.30.530.20">
    <property type="match status" value="1"/>
</dbReference>
<dbReference type="EMBL" id="VFPH01000001">
    <property type="protein sequence ID" value="TQM45171.1"/>
    <property type="molecule type" value="Genomic_DNA"/>
</dbReference>
<dbReference type="InterPro" id="IPR019587">
    <property type="entry name" value="Polyketide_cyclase/dehydratase"/>
</dbReference>
<accession>A0A543GGH3</accession>